<feature type="compositionally biased region" description="Low complexity" evidence="5">
    <location>
        <begin position="142"/>
        <end position="171"/>
    </location>
</feature>
<protein>
    <recommendedName>
        <fullName evidence="6">PHD-type domain-containing protein</fullName>
    </recommendedName>
</protein>
<dbReference type="Pfam" id="PF00628">
    <property type="entry name" value="PHD"/>
    <property type="match status" value="1"/>
</dbReference>
<dbReference type="eggNOG" id="KOG4299">
    <property type="taxonomic scope" value="Eukaryota"/>
</dbReference>
<feature type="domain" description="PHD-type" evidence="6">
    <location>
        <begin position="204"/>
        <end position="253"/>
    </location>
</feature>
<evidence type="ECO:0000256" key="5">
    <source>
        <dbReference type="SAM" id="MobiDB-lite"/>
    </source>
</evidence>
<reference evidence="7" key="1">
    <citation type="submission" date="2009-08" db="EMBL/GenBank/DDBJ databases">
        <title>Annotation of Salpingoeca rosetta.</title>
        <authorList>
            <consortium name="The Broad Institute Genome Sequencing Platform"/>
            <person name="Russ C."/>
            <person name="Cuomo C."/>
            <person name="Burger G."/>
            <person name="Gray M.W."/>
            <person name="Holland P.W.H."/>
            <person name="King N."/>
            <person name="Lang F.B.F."/>
            <person name="Roger A.J."/>
            <person name="Ruiz-Trillo I."/>
            <person name="Young S.K."/>
            <person name="Zeng Q."/>
            <person name="Gargeya S."/>
            <person name="Alvarado L."/>
            <person name="Berlin A."/>
            <person name="Chapman S.B."/>
            <person name="Chen Z."/>
            <person name="Freedman E."/>
            <person name="Gellesch M."/>
            <person name="Goldberg J."/>
            <person name="Griggs A."/>
            <person name="Gujja S."/>
            <person name="Heilman E."/>
            <person name="Heiman D."/>
            <person name="Howarth C."/>
            <person name="Mehta T."/>
            <person name="Neiman D."/>
            <person name="Pearson M."/>
            <person name="Roberts A."/>
            <person name="Saif S."/>
            <person name="Shea T."/>
            <person name="Shenoy N."/>
            <person name="Sisk P."/>
            <person name="Stolte C."/>
            <person name="Sykes S."/>
            <person name="White J."/>
            <person name="Yandava C."/>
            <person name="Haas B."/>
            <person name="Nusbaum C."/>
            <person name="Birren B."/>
        </authorList>
    </citation>
    <scope>NUCLEOTIDE SEQUENCE [LARGE SCALE GENOMIC DNA]</scope>
    <source>
        <strain evidence="7">ATCC 50818</strain>
    </source>
</reference>
<dbReference type="InParanoid" id="F2UTF3"/>
<proteinExistence type="predicted"/>
<dbReference type="InterPro" id="IPR011011">
    <property type="entry name" value="Znf_FYVE_PHD"/>
</dbReference>
<evidence type="ECO:0000259" key="6">
    <source>
        <dbReference type="PROSITE" id="PS50016"/>
    </source>
</evidence>
<dbReference type="GO" id="GO:0032221">
    <property type="term" value="C:Rpd3S complex"/>
    <property type="evidence" value="ECO:0007669"/>
    <property type="project" value="TreeGrafter"/>
</dbReference>
<name>F2UTF3_SALR5</name>
<gene>
    <name evidence="7" type="ORF">PTSG_11436</name>
</gene>
<feature type="compositionally biased region" description="Polar residues" evidence="5">
    <location>
        <begin position="14"/>
        <end position="34"/>
    </location>
</feature>
<dbReference type="AlphaFoldDB" id="F2UTF3"/>
<keyword evidence="8" id="KW-1185">Reference proteome</keyword>
<dbReference type="CDD" id="cd15533">
    <property type="entry name" value="PHD1_PHF12"/>
    <property type="match status" value="1"/>
</dbReference>
<dbReference type="PROSITE" id="PS50016">
    <property type="entry name" value="ZF_PHD_2"/>
    <property type="match status" value="1"/>
</dbReference>
<dbReference type="InterPro" id="IPR019786">
    <property type="entry name" value="Zinc_finger_PHD-type_CS"/>
</dbReference>
<feature type="compositionally biased region" description="Low complexity" evidence="5">
    <location>
        <begin position="50"/>
        <end position="72"/>
    </location>
</feature>
<evidence type="ECO:0000256" key="4">
    <source>
        <dbReference type="PROSITE-ProRule" id="PRU00146"/>
    </source>
</evidence>
<dbReference type="GO" id="GO:0008270">
    <property type="term" value="F:zinc ion binding"/>
    <property type="evidence" value="ECO:0007669"/>
    <property type="project" value="UniProtKB-KW"/>
</dbReference>
<keyword evidence="2 4" id="KW-0863">Zinc-finger</keyword>
<feature type="region of interest" description="Disordered" evidence="5">
    <location>
        <begin position="1"/>
        <end position="72"/>
    </location>
</feature>
<dbReference type="EMBL" id="GL833030">
    <property type="protein sequence ID" value="EGD82835.1"/>
    <property type="molecule type" value="Genomic_DNA"/>
</dbReference>
<dbReference type="GeneID" id="16068070"/>
<evidence type="ECO:0000313" key="7">
    <source>
        <dbReference type="EMBL" id="EGD82835.1"/>
    </source>
</evidence>
<evidence type="ECO:0000256" key="2">
    <source>
        <dbReference type="ARBA" id="ARBA00022771"/>
    </source>
</evidence>
<evidence type="ECO:0000313" key="8">
    <source>
        <dbReference type="Proteomes" id="UP000007799"/>
    </source>
</evidence>
<dbReference type="PROSITE" id="PS01359">
    <property type="entry name" value="ZF_PHD_1"/>
    <property type="match status" value="1"/>
</dbReference>
<dbReference type="PANTHER" id="PTHR47636:SF1">
    <property type="entry name" value="TRANSCRIPTIONAL REGULATORY PROTEIN RCO1"/>
    <property type="match status" value="1"/>
</dbReference>
<feature type="region of interest" description="Disordered" evidence="5">
    <location>
        <begin position="104"/>
        <end position="201"/>
    </location>
</feature>
<dbReference type="InterPro" id="IPR013083">
    <property type="entry name" value="Znf_RING/FYVE/PHD"/>
</dbReference>
<feature type="region of interest" description="Disordered" evidence="5">
    <location>
        <begin position="441"/>
        <end position="461"/>
    </location>
</feature>
<dbReference type="CDD" id="cd15534">
    <property type="entry name" value="PHD2_PHF12_Rco1"/>
    <property type="match status" value="1"/>
</dbReference>
<dbReference type="SMART" id="SM00249">
    <property type="entry name" value="PHD"/>
    <property type="match status" value="2"/>
</dbReference>
<evidence type="ECO:0000256" key="1">
    <source>
        <dbReference type="ARBA" id="ARBA00022723"/>
    </source>
</evidence>
<sequence length="672" mass="70763">MSILAAPTHAGRATATTQDGSAAANHNGSTNGSDSGYPAVTATTHVSVYSPMPSSSPAPSSSTSAATTTTPSPIALVTPVPLQTAPATVAPAITSTATAIPSTTTTATSSLGVGPAVRSKTTPATTRGRTRTSRTANKTEQRTTPTTTPTTTATTTATTAKSARAAAAAKNGAGGAGAGDMAKEGEAESKEGRDGDEEVVDNSDNACSTCGLGGDLICCEACPRVFHAYCANPPVDLENTTDDKWFCRVCRPPSDTPLGRREGAATSGAYLAIVNGLHRAPPIHFYIPDTILQSFPAELRAKVAMNSSTRRTRRNNVPPPSDFVCFRCVQQCRPDNSAKCCECNTMFHYNCVSPPLTHVGATQPWRCPLHPPERHNRRFQQAKMGLRDFEPWMYTHDVPLHFLSKVENERALQQKATIQEQQAFLDCLSSMHTSTAVPATIITHPPQDDDESSSPSSSSAVSLMPIGRALTGDVGAMSDGERAACIESLRRVVFRQASMGRGAGFHIQPHQEAYLIDAESCVADARALAQLVSLPSSEETTGPSLRLTSTGERVALPEKNEIKVGFDDTCDINLAKYVIIDTPIAQNTHALLTFDPALRQHTLFAPPSATSTTAPPSSTPSTTPPVAERIMVRCGPRKSFEPIPTTGHALASGDIIAVAGVCFVYTTPAAPA</sequence>
<organism evidence="8">
    <name type="scientific">Salpingoeca rosetta (strain ATCC 50818 / BSB-021)</name>
    <dbReference type="NCBI Taxonomy" id="946362"/>
    <lineage>
        <taxon>Eukaryota</taxon>
        <taxon>Choanoflagellata</taxon>
        <taxon>Craspedida</taxon>
        <taxon>Salpingoecidae</taxon>
        <taxon>Salpingoeca</taxon>
    </lineage>
</organism>
<keyword evidence="1" id="KW-0479">Metal-binding</keyword>
<dbReference type="RefSeq" id="XP_004987551.1">
    <property type="nucleotide sequence ID" value="XM_004987494.1"/>
</dbReference>
<dbReference type="InterPro" id="IPR052819">
    <property type="entry name" value="Chromatin_regulatory_protein"/>
</dbReference>
<feature type="region of interest" description="Disordered" evidence="5">
    <location>
        <begin position="606"/>
        <end position="627"/>
    </location>
</feature>
<accession>F2UTF3</accession>
<dbReference type="Gene3D" id="3.30.40.10">
    <property type="entry name" value="Zinc/RING finger domain, C3HC4 (zinc finger)"/>
    <property type="match status" value="2"/>
</dbReference>
<dbReference type="InterPro" id="IPR019787">
    <property type="entry name" value="Znf_PHD-finger"/>
</dbReference>
<evidence type="ECO:0000256" key="3">
    <source>
        <dbReference type="ARBA" id="ARBA00022833"/>
    </source>
</evidence>
<dbReference type="Proteomes" id="UP000007799">
    <property type="component" value="Unassembled WGS sequence"/>
</dbReference>
<dbReference type="STRING" id="946362.F2UTF3"/>
<dbReference type="InterPro" id="IPR001965">
    <property type="entry name" value="Znf_PHD"/>
</dbReference>
<dbReference type="SUPFAM" id="SSF57903">
    <property type="entry name" value="FYVE/PHD zinc finger"/>
    <property type="match status" value="2"/>
</dbReference>
<dbReference type="GO" id="GO:0006357">
    <property type="term" value="P:regulation of transcription by RNA polymerase II"/>
    <property type="evidence" value="ECO:0007669"/>
    <property type="project" value="TreeGrafter"/>
</dbReference>
<dbReference type="KEGG" id="sre:PTSG_11436"/>
<feature type="compositionally biased region" description="Basic and acidic residues" evidence="5">
    <location>
        <begin position="181"/>
        <end position="193"/>
    </location>
</feature>
<dbReference type="PANTHER" id="PTHR47636">
    <property type="entry name" value="TRANSCRIPTIONAL REGULATORY PROTEIN RCO1"/>
    <property type="match status" value="1"/>
</dbReference>
<keyword evidence="3" id="KW-0862">Zinc</keyword>
<feature type="compositionally biased region" description="Low complexity" evidence="5">
    <location>
        <begin position="606"/>
        <end position="625"/>
    </location>
</feature>
<dbReference type="OrthoDB" id="5876363at2759"/>